<name>A0A2I0WDL7_9ASPA</name>
<dbReference type="AlphaFoldDB" id="A0A2I0WDL7"/>
<reference evidence="2 3" key="1">
    <citation type="journal article" date="2016" name="Sci. Rep.">
        <title>The Dendrobium catenatum Lindl. genome sequence provides insights into polysaccharide synthase, floral development and adaptive evolution.</title>
        <authorList>
            <person name="Zhang G.Q."/>
            <person name="Xu Q."/>
            <person name="Bian C."/>
            <person name="Tsai W.C."/>
            <person name="Yeh C.M."/>
            <person name="Liu K.W."/>
            <person name="Yoshida K."/>
            <person name="Zhang L.S."/>
            <person name="Chang S.B."/>
            <person name="Chen F."/>
            <person name="Shi Y."/>
            <person name="Su Y.Y."/>
            <person name="Zhang Y.Q."/>
            <person name="Chen L.J."/>
            <person name="Yin Y."/>
            <person name="Lin M."/>
            <person name="Huang H."/>
            <person name="Deng H."/>
            <person name="Wang Z.W."/>
            <person name="Zhu S.L."/>
            <person name="Zhao X."/>
            <person name="Deng C."/>
            <person name="Niu S.C."/>
            <person name="Huang J."/>
            <person name="Wang M."/>
            <person name="Liu G.H."/>
            <person name="Yang H.J."/>
            <person name="Xiao X.J."/>
            <person name="Hsiao Y.Y."/>
            <person name="Wu W.L."/>
            <person name="Chen Y.Y."/>
            <person name="Mitsuda N."/>
            <person name="Ohme-Takagi M."/>
            <person name="Luo Y.B."/>
            <person name="Van de Peer Y."/>
            <person name="Liu Z.J."/>
        </authorList>
    </citation>
    <scope>NUCLEOTIDE SEQUENCE [LARGE SCALE GENOMIC DNA]</scope>
    <source>
        <tissue evidence="2">The whole plant</tissue>
    </source>
</reference>
<evidence type="ECO:0000256" key="1">
    <source>
        <dbReference type="SAM" id="MobiDB-lite"/>
    </source>
</evidence>
<proteinExistence type="predicted"/>
<evidence type="ECO:0000313" key="2">
    <source>
        <dbReference type="EMBL" id="PKU73757.1"/>
    </source>
</evidence>
<feature type="compositionally biased region" description="Basic and acidic residues" evidence="1">
    <location>
        <begin position="81"/>
        <end position="95"/>
    </location>
</feature>
<sequence>MVTEGHWTSFGAGDSCFTATSSIKLLSRNKNGVSPPAFGDANKLLDKEANLRFKSAKPLVINEGGYQAPKIISECVGKGKGRTEAREAGAERGSHGADAGAGMAEPRGSGGGCRSGWLLKRGG</sequence>
<evidence type="ECO:0000313" key="3">
    <source>
        <dbReference type="Proteomes" id="UP000233837"/>
    </source>
</evidence>
<accession>A0A2I0WDL7</accession>
<protein>
    <submittedName>
        <fullName evidence="2">Uncharacterized protein</fullName>
    </submittedName>
</protein>
<dbReference type="Proteomes" id="UP000233837">
    <property type="component" value="Unassembled WGS sequence"/>
</dbReference>
<organism evidence="2 3">
    <name type="scientific">Dendrobium catenatum</name>
    <dbReference type="NCBI Taxonomy" id="906689"/>
    <lineage>
        <taxon>Eukaryota</taxon>
        <taxon>Viridiplantae</taxon>
        <taxon>Streptophyta</taxon>
        <taxon>Embryophyta</taxon>
        <taxon>Tracheophyta</taxon>
        <taxon>Spermatophyta</taxon>
        <taxon>Magnoliopsida</taxon>
        <taxon>Liliopsida</taxon>
        <taxon>Asparagales</taxon>
        <taxon>Orchidaceae</taxon>
        <taxon>Epidendroideae</taxon>
        <taxon>Malaxideae</taxon>
        <taxon>Dendrobiinae</taxon>
        <taxon>Dendrobium</taxon>
    </lineage>
</organism>
<reference evidence="2 3" key="2">
    <citation type="journal article" date="2017" name="Nature">
        <title>The Apostasia genome and the evolution of orchids.</title>
        <authorList>
            <person name="Zhang G.Q."/>
            <person name="Liu K.W."/>
            <person name="Li Z."/>
            <person name="Lohaus R."/>
            <person name="Hsiao Y.Y."/>
            <person name="Niu S.C."/>
            <person name="Wang J.Y."/>
            <person name="Lin Y.C."/>
            <person name="Xu Q."/>
            <person name="Chen L.J."/>
            <person name="Yoshida K."/>
            <person name="Fujiwara S."/>
            <person name="Wang Z.W."/>
            <person name="Zhang Y.Q."/>
            <person name="Mitsuda N."/>
            <person name="Wang M."/>
            <person name="Liu G.H."/>
            <person name="Pecoraro L."/>
            <person name="Huang H.X."/>
            <person name="Xiao X.J."/>
            <person name="Lin M."/>
            <person name="Wu X.Y."/>
            <person name="Wu W.L."/>
            <person name="Chen Y.Y."/>
            <person name="Chang S.B."/>
            <person name="Sakamoto S."/>
            <person name="Ohme-Takagi M."/>
            <person name="Yagi M."/>
            <person name="Zeng S.J."/>
            <person name="Shen C.Y."/>
            <person name="Yeh C.M."/>
            <person name="Luo Y.B."/>
            <person name="Tsai W.C."/>
            <person name="Van de Peer Y."/>
            <person name="Liu Z.J."/>
        </authorList>
    </citation>
    <scope>NUCLEOTIDE SEQUENCE [LARGE SCALE GENOMIC DNA]</scope>
    <source>
        <tissue evidence="2">The whole plant</tissue>
    </source>
</reference>
<keyword evidence="3" id="KW-1185">Reference proteome</keyword>
<feature type="region of interest" description="Disordered" evidence="1">
    <location>
        <begin position="78"/>
        <end position="123"/>
    </location>
</feature>
<gene>
    <name evidence="2" type="ORF">MA16_Dca025562</name>
</gene>
<dbReference type="EMBL" id="KZ502727">
    <property type="protein sequence ID" value="PKU73757.1"/>
    <property type="molecule type" value="Genomic_DNA"/>
</dbReference>